<dbReference type="EMBL" id="JASCRY010000002">
    <property type="protein sequence ID" value="MDI5949730.1"/>
    <property type="molecule type" value="Genomic_DNA"/>
</dbReference>
<proteinExistence type="predicted"/>
<name>A0AAW6TQR7_9FLAO</name>
<gene>
    <name evidence="1" type="ORF">QLS97_08720</name>
</gene>
<accession>A0AAW6TQR7</accession>
<dbReference type="Proteomes" id="UP001228643">
    <property type="component" value="Unassembled WGS sequence"/>
</dbReference>
<comment type="caution">
    <text evidence="1">The sequence shown here is derived from an EMBL/GenBank/DDBJ whole genome shotgun (WGS) entry which is preliminary data.</text>
</comment>
<evidence type="ECO:0000313" key="1">
    <source>
        <dbReference type="EMBL" id="MDI5949730.1"/>
    </source>
</evidence>
<sequence>MIKNNQISQGEGEILDLKLNSILSIACNNGFSIISIGTPADRLKLLHRIKKNIGIILSGMESDKGKNSFVLIQEPTLAKFNIMRYNTIKAVLAYFISPSKELLTKQIVLFEYFIELNSVSEILTKSKRDINKIVVLPFRFDCNRKIEYRVC</sequence>
<dbReference type="RefSeq" id="WP_282715958.1">
    <property type="nucleotide sequence ID" value="NZ_JASCRY010000002.1"/>
</dbReference>
<reference evidence="1 2" key="1">
    <citation type="submission" date="2023-04" db="EMBL/GenBank/DDBJ databases">
        <title>Two novel species of Flavobacterium.</title>
        <authorList>
            <person name="Liu Q."/>
            <person name="Xin Y.-H."/>
        </authorList>
    </citation>
    <scope>NUCLEOTIDE SEQUENCE [LARGE SCALE GENOMIC DNA]</scope>
    <source>
        <strain evidence="1 2">LB2P87</strain>
    </source>
</reference>
<organism evidence="1 2">
    <name type="scientific">Flavobacterium yafengii</name>
    <dbReference type="NCBI Taxonomy" id="3041253"/>
    <lineage>
        <taxon>Bacteria</taxon>
        <taxon>Pseudomonadati</taxon>
        <taxon>Bacteroidota</taxon>
        <taxon>Flavobacteriia</taxon>
        <taxon>Flavobacteriales</taxon>
        <taxon>Flavobacteriaceae</taxon>
        <taxon>Flavobacterium</taxon>
    </lineage>
</organism>
<dbReference type="AlphaFoldDB" id="A0AAW6TQR7"/>
<evidence type="ECO:0000313" key="2">
    <source>
        <dbReference type="Proteomes" id="UP001228643"/>
    </source>
</evidence>
<protein>
    <submittedName>
        <fullName evidence="1">Uncharacterized protein</fullName>
    </submittedName>
</protein>
<keyword evidence="2" id="KW-1185">Reference proteome</keyword>